<dbReference type="Pfam" id="PF12833">
    <property type="entry name" value="HTH_18"/>
    <property type="match status" value="1"/>
</dbReference>
<dbReference type="PANTHER" id="PTHR43280:SF2">
    <property type="entry name" value="HTH-TYPE TRANSCRIPTIONAL REGULATOR EXSA"/>
    <property type="match status" value="1"/>
</dbReference>
<keyword evidence="1" id="KW-0805">Transcription regulation</keyword>
<dbReference type="InterPro" id="IPR001789">
    <property type="entry name" value="Sig_transdc_resp-reg_receiver"/>
</dbReference>
<protein>
    <submittedName>
        <fullName evidence="7">AraC family two component transcriptional regulator</fullName>
    </submittedName>
</protein>
<reference evidence="7 8" key="1">
    <citation type="submission" date="2019-03" db="EMBL/GenBank/DDBJ databases">
        <title>Genomic Encyclopedia of Type Strains, Phase IV (KMG-IV): sequencing the most valuable type-strain genomes for metagenomic binning, comparative biology and taxonomic classification.</title>
        <authorList>
            <person name="Goeker M."/>
        </authorList>
    </citation>
    <scope>NUCLEOTIDE SEQUENCE [LARGE SCALE GENOMIC DNA]</scope>
    <source>
        <strain evidence="7 8">LX-B</strain>
    </source>
</reference>
<feature type="domain" description="HTH araC/xylS-type" evidence="5">
    <location>
        <begin position="414"/>
        <end position="512"/>
    </location>
</feature>
<dbReference type="SUPFAM" id="SSF46689">
    <property type="entry name" value="Homeodomain-like"/>
    <property type="match status" value="2"/>
</dbReference>
<dbReference type="Gene3D" id="3.40.50.2300">
    <property type="match status" value="1"/>
</dbReference>
<feature type="domain" description="Response regulatory" evidence="6">
    <location>
        <begin position="3"/>
        <end position="120"/>
    </location>
</feature>
<keyword evidence="8" id="KW-1185">Reference proteome</keyword>
<dbReference type="CDD" id="cd17536">
    <property type="entry name" value="REC_YesN-like"/>
    <property type="match status" value="1"/>
</dbReference>
<dbReference type="GO" id="GO:0003700">
    <property type="term" value="F:DNA-binding transcription factor activity"/>
    <property type="evidence" value="ECO:0007669"/>
    <property type="project" value="InterPro"/>
</dbReference>
<dbReference type="EMBL" id="SLUN01000026">
    <property type="protein sequence ID" value="TCL62275.1"/>
    <property type="molecule type" value="Genomic_DNA"/>
</dbReference>
<name>A0A4R1R9B6_HYDET</name>
<keyword evidence="3" id="KW-0804">Transcription</keyword>
<dbReference type="RefSeq" id="WP_132015762.1">
    <property type="nucleotide sequence ID" value="NZ_SLUN01000026.1"/>
</dbReference>
<evidence type="ECO:0000313" key="7">
    <source>
        <dbReference type="EMBL" id="TCL62275.1"/>
    </source>
</evidence>
<evidence type="ECO:0000256" key="2">
    <source>
        <dbReference type="ARBA" id="ARBA00023125"/>
    </source>
</evidence>
<sequence length="514" mass="58120">MIKTLIADDDIEMLQGLEHIIPWEEHGFTIVGKADNGSEALILVEQSLPDLLITDITMPGLNGLELIRRAKMINPGLKSVLLTCHEDFHFAKTALELESEDYLVKYTLTDEELLRTLRKVSAKYQAEQSQKAERSLSLNKLLARDNFFMSLVHQTPADPEQMADAVRVLNIALPPGSFQIIGVFADNLETLPPGTEVHITNCIATLLQEQPERNFFRYAENSWMILSWTSPAPGARSQNDLDFAKLLQQQVLEASHVSVSVTFSSACPALAGLRQAVDEACALRESYFYSEPGALVCQAQTFSNVDPHDLYQRYQAALKEILETGPASRLREWMEQSLRSLEDAKYPPAIVKSLFRRMLVDMEAAAGRHSITFEGFHLAGDTLGRYRAVLSEVIRFFLERLEESRGGSRRKEIQRVIDYIDGHLGENIRCERMAKYVNMNSSYFSRLFKTEMGVSFSDYLIQRRMERASVLLANSESSIDEIAKTVGIENPSYFYRVYKKITGKTPGKVRNQSL</sequence>
<dbReference type="PROSITE" id="PS50110">
    <property type="entry name" value="RESPONSE_REGULATORY"/>
    <property type="match status" value="1"/>
</dbReference>
<proteinExistence type="predicted"/>
<dbReference type="Pfam" id="PF00072">
    <property type="entry name" value="Response_reg"/>
    <property type="match status" value="1"/>
</dbReference>
<dbReference type="SUPFAM" id="SSF52172">
    <property type="entry name" value="CheY-like"/>
    <property type="match status" value="1"/>
</dbReference>
<keyword evidence="2" id="KW-0238">DNA-binding</keyword>
<dbReference type="InterPro" id="IPR011006">
    <property type="entry name" value="CheY-like_superfamily"/>
</dbReference>
<evidence type="ECO:0000256" key="4">
    <source>
        <dbReference type="PROSITE-ProRule" id="PRU00169"/>
    </source>
</evidence>
<dbReference type="PANTHER" id="PTHR43280">
    <property type="entry name" value="ARAC-FAMILY TRANSCRIPTIONAL REGULATOR"/>
    <property type="match status" value="1"/>
</dbReference>
<dbReference type="AlphaFoldDB" id="A0A4R1R9B6"/>
<evidence type="ECO:0000256" key="1">
    <source>
        <dbReference type="ARBA" id="ARBA00023015"/>
    </source>
</evidence>
<dbReference type="SMART" id="SM00342">
    <property type="entry name" value="HTH_ARAC"/>
    <property type="match status" value="1"/>
</dbReference>
<evidence type="ECO:0000313" key="8">
    <source>
        <dbReference type="Proteomes" id="UP000295008"/>
    </source>
</evidence>
<dbReference type="Gene3D" id="1.10.10.60">
    <property type="entry name" value="Homeodomain-like"/>
    <property type="match status" value="2"/>
</dbReference>
<gene>
    <name evidence="7" type="ORF">EDC14_102618</name>
</gene>
<dbReference type="Proteomes" id="UP000295008">
    <property type="component" value="Unassembled WGS sequence"/>
</dbReference>
<accession>A0A4R1R9B6</accession>
<dbReference type="InterPro" id="IPR009057">
    <property type="entry name" value="Homeodomain-like_sf"/>
</dbReference>
<dbReference type="GO" id="GO:0043565">
    <property type="term" value="F:sequence-specific DNA binding"/>
    <property type="evidence" value="ECO:0007669"/>
    <property type="project" value="InterPro"/>
</dbReference>
<evidence type="ECO:0000256" key="3">
    <source>
        <dbReference type="ARBA" id="ARBA00023163"/>
    </source>
</evidence>
<dbReference type="OrthoDB" id="342399at2"/>
<comment type="caution">
    <text evidence="7">The sequence shown here is derived from an EMBL/GenBank/DDBJ whole genome shotgun (WGS) entry which is preliminary data.</text>
</comment>
<dbReference type="SMART" id="SM00448">
    <property type="entry name" value="REC"/>
    <property type="match status" value="1"/>
</dbReference>
<dbReference type="InterPro" id="IPR018060">
    <property type="entry name" value="HTH_AraC"/>
</dbReference>
<dbReference type="GO" id="GO:0000160">
    <property type="term" value="P:phosphorelay signal transduction system"/>
    <property type="evidence" value="ECO:0007669"/>
    <property type="project" value="InterPro"/>
</dbReference>
<dbReference type="PROSITE" id="PS01124">
    <property type="entry name" value="HTH_ARAC_FAMILY_2"/>
    <property type="match status" value="1"/>
</dbReference>
<keyword evidence="4" id="KW-0597">Phosphoprotein</keyword>
<evidence type="ECO:0000259" key="5">
    <source>
        <dbReference type="PROSITE" id="PS01124"/>
    </source>
</evidence>
<feature type="modified residue" description="4-aspartylphosphate" evidence="4">
    <location>
        <position position="55"/>
    </location>
</feature>
<evidence type="ECO:0000259" key="6">
    <source>
        <dbReference type="PROSITE" id="PS50110"/>
    </source>
</evidence>
<organism evidence="7 8">
    <name type="scientific">Hydrogenispora ethanolica</name>
    <dbReference type="NCBI Taxonomy" id="1082276"/>
    <lineage>
        <taxon>Bacteria</taxon>
        <taxon>Bacillati</taxon>
        <taxon>Bacillota</taxon>
        <taxon>Hydrogenispora</taxon>
    </lineage>
</organism>